<sequence>MPSLHKLLPAAIPTAMRAEVQISRTNPSLNTSVEIKLDGGSDAERMAGNRTRQPTAFMIRSTTTRRWLRVFKAPTKDGREWLYVGRLGDKRQRPDTVLVFADGSSVPLGALGGHAAPTITDLPMRGEDEEV</sequence>
<proteinExistence type="predicted"/>
<evidence type="ECO:0000313" key="2">
    <source>
        <dbReference type="Proteomes" id="UP000029995"/>
    </source>
</evidence>
<dbReference type="EMBL" id="JANX01000035">
    <property type="protein sequence ID" value="KGM35311.1"/>
    <property type="molecule type" value="Genomic_DNA"/>
</dbReference>
<evidence type="ECO:0000313" key="1">
    <source>
        <dbReference type="EMBL" id="KGM35311.1"/>
    </source>
</evidence>
<comment type="caution">
    <text evidence="1">The sequence shown here is derived from an EMBL/GenBank/DDBJ whole genome shotgun (WGS) entry which is preliminary data.</text>
</comment>
<dbReference type="Proteomes" id="UP000029995">
    <property type="component" value="Unassembled WGS sequence"/>
</dbReference>
<dbReference type="AlphaFoldDB" id="A0A0A0D9C8"/>
<accession>A0A0A0D9C8</accession>
<reference evidence="1 2" key="1">
    <citation type="submission" date="2014-01" db="EMBL/GenBank/DDBJ databases">
        <title>Genome sequence determination for a cystic fibrosis isolate, Inquilinus limosus.</title>
        <authorList>
            <person name="Pino M."/>
            <person name="Di Conza J."/>
            <person name="Gutkind G."/>
        </authorList>
    </citation>
    <scope>NUCLEOTIDE SEQUENCE [LARGE SCALE GENOMIC DNA]</scope>
    <source>
        <strain evidence="1 2">MP06</strain>
    </source>
</reference>
<protein>
    <submittedName>
        <fullName evidence="1">Uncharacterized protein</fullName>
    </submittedName>
</protein>
<gene>
    <name evidence="1" type="ORF">P409_05205</name>
</gene>
<organism evidence="1 2">
    <name type="scientific">Inquilinus limosus MP06</name>
    <dbReference type="NCBI Taxonomy" id="1398085"/>
    <lineage>
        <taxon>Bacteria</taxon>
        <taxon>Pseudomonadati</taxon>
        <taxon>Pseudomonadota</taxon>
        <taxon>Alphaproteobacteria</taxon>
        <taxon>Rhodospirillales</taxon>
        <taxon>Rhodospirillaceae</taxon>
        <taxon>Inquilinus</taxon>
    </lineage>
</organism>
<dbReference type="RefSeq" id="WP_034832614.1">
    <property type="nucleotide sequence ID" value="NZ_JANX01000035.1"/>
</dbReference>
<name>A0A0A0D9C8_9PROT</name>